<keyword evidence="4" id="KW-1185">Reference proteome</keyword>
<evidence type="ECO:0000259" key="2">
    <source>
        <dbReference type="Pfam" id="PF14129"/>
    </source>
</evidence>
<accession>A0ABV8QSZ8</accession>
<name>A0ABV8QSZ8_9BACT</name>
<evidence type="ECO:0000256" key="1">
    <source>
        <dbReference type="SAM" id="SignalP"/>
    </source>
</evidence>
<evidence type="ECO:0000313" key="4">
    <source>
        <dbReference type="Proteomes" id="UP001595907"/>
    </source>
</evidence>
<feature type="chain" id="PRO_5045888354" evidence="1">
    <location>
        <begin position="22"/>
        <end position="126"/>
    </location>
</feature>
<dbReference type="InterPro" id="IPR025381">
    <property type="entry name" value="DUF4296"/>
</dbReference>
<organism evidence="3 4">
    <name type="scientific">Ferruginibacter yonginensis</name>
    <dbReference type="NCBI Taxonomy" id="1310416"/>
    <lineage>
        <taxon>Bacteria</taxon>
        <taxon>Pseudomonadati</taxon>
        <taxon>Bacteroidota</taxon>
        <taxon>Chitinophagia</taxon>
        <taxon>Chitinophagales</taxon>
        <taxon>Chitinophagaceae</taxon>
        <taxon>Ferruginibacter</taxon>
    </lineage>
</organism>
<feature type="signal peptide" evidence="1">
    <location>
        <begin position="1"/>
        <end position="21"/>
    </location>
</feature>
<dbReference type="EMBL" id="JBHSCZ010000001">
    <property type="protein sequence ID" value="MFC4262174.1"/>
    <property type="molecule type" value="Genomic_DNA"/>
</dbReference>
<dbReference type="Pfam" id="PF14129">
    <property type="entry name" value="DUF4296"/>
    <property type="match status" value="1"/>
</dbReference>
<comment type="caution">
    <text evidence="3">The sequence shown here is derived from an EMBL/GenBank/DDBJ whole genome shotgun (WGS) entry which is preliminary data.</text>
</comment>
<dbReference type="RefSeq" id="WP_379707535.1">
    <property type="nucleotide sequence ID" value="NZ_JBHSCZ010000001.1"/>
</dbReference>
<protein>
    <submittedName>
        <fullName evidence="3">DUF4296 domain-containing protein</fullName>
    </submittedName>
</protein>
<dbReference type="PROSITE" id="PS51257">
    <property type="entry name" value="PROKAR_LIPOPROTEIN"/>
    <property type="match status" value="1"/>
</dbReference>
<evidence type="ECO:0000313" key="3">
    <source>
        <dbReference type="EMBL" id="MFC4262174.1"/>
    </source>
</evidence>
<feature type="domain" description="DUF4296" evidence="2">
    <location>
        <begin position="22"/>
        <end position="108"/>
    </location>
</feature>
<dbReference type="Proteomes" id="UP001595907">
    <property type="component" value="Unassembled WGS sequence"/>
</dbReference>
<sequence length="126" mass="14956">MKQLILLFCLIVALSSCNNKAPNDILPPAKMEAILLDQFMADAFTKEYLAKDTLLDLEKENLVIQEKIFKKYQTDKSTFYNSYKYYIEHEELMRPILDSIMTHQNTRKQSERYKNLLKVKNEQNKE</sequence>
<proteinExistence type="predicted"/>
<reference evidence="4" key="1">
    <citation type="journal article" date="2019" name="Int. J. Syst. Evol. Microbiol.">
        <title>The Global Catalogue of Microorganisms (GCM) 10K type strain sequencing project: providing services to taxonomists for standard genome sequencing and annotation.</title>
        <authorList>
            <consortium name="The Broad Institute Genomics Platform"/>
            <consortium name="The Broad Institute Genome Sequencing Center for Infectious Disease"/>
            <person name="Wu L."/>
            <person name="Ma J."/>
        </authorList>
    </citation>
    <scope>NUCLEOTIDE SEQUENCE [LARGE SCALE GENOMIC DNA]</scope>
    <source>
        <strain evidence="4">CECT 8289</strain>
    </source>
</reference>
<keyword evidence="1" id="KW-0732">Signal</keyword>
<gene>
    <name evidence="3" type="ORF">ACFOWM_04765</name>
</gene>